<dbReference type="InterPro" id="IPR031338">
    <property type="entry name" value="KDPG/KHG_AS_2"/>
</dbReference>
<evidence type="ECO:0000256" key="6">
    <source>
        <dbReference type="ARBA" id="ARBA00023239"/>
    </source>
</evidence>
<dbReference type="AlphaFoldDB" id="A0A3P3XQW2"/>
<dbReference type="GO" id="GO:0008675">
    <property type="term" value="F:2-dehydro-3-deoxy-phosphogluconate aldolase activity"/>
    <property type="evidence" value="ECO:0007669"/>
    <property type="project" value="UniProtKB-EC"/>
</dbReference>
<reference evidence="9" key="1">
    <citation type="submission" date="2017-02" db="EMBL/GenBank/DDBJ databases">
        <authorList>
            <person name="Regsiter A."/>
            <person name="William W."/>
        </authorList>
    </citation>
    <scope>NUCLEOTIDE SEQUENCE</scope>
    <source>
        <strain evidence="9">BdmA 4</strain>
    </source>
</reference>
<comment type="subunit">
    <text evidence="4">Homotrimer.</text>
</comment>
<dbReference type="PROSITE" id="PS00160">
    <property type="entry name" value="ALDOLASE_KDPG_KHG_2"/>
    <property type="match status" value="1"/>
</dbReference>
<proteinExistence type="inferred from homology"/>
<evidence type="ECO:0000256" key="5">
    <source>
        <dbReference type="ARBA" id="ARBA00013063"/>
    </source>
</evidence>
<evidence type="ECO:0000256" key="3">
    <source>
        <dbReference type="ARBA" id="ARBA00006906"/>
    </source>
</evidence>
<sequence>MKDLKELFYEAGLVPVIKIESVKMADGLANALCAGGLSVAEITFRTKAAPQVIEKIASFRKDITVGAGTVTTKEEVNAALSAGAQFIVSPGFNPSICEYCLERGVPVFPGVNNPSLIEQAMSMGLTTLKFFPAEVSGGVKALNALKSVYQQVSFIPTGGIQEDNIQEYLTLKNVLACGGSWIVSTELIEAGKFDEIERLIKSARRTMMGFLPIARGDEGSRASSGSSGEVKRDRGFIEVRTPSLKRTLAMLSPLGASVIPGSEIMKGQSLIGASIDIPGIETHIRLIE</sequence>
<evidence type="ECO:0000313" key="9">
    <source>
        <dbReference type="EMBL" id="SLM18243.1"/>
    </source>
</evidence>
<keyword evidence="6 9" id="KW-0456">Lyase</keyword>
<dbReference type="CDD" id="cd00452">
    <property type="entry name" value="KDPG_aldolase"/>
    <property type="match status" value="1"/>
</dbReference>
<dbReference type="InterPro" id="IPR000887">
    <property type="entry name" value="Aldlse_KDPG_KHG"/>
</dbReference>
<dbReference type="NCBIfam" id="TIGR01182">
    <property type="entry name" value="eda"/>
    <property type="match status" value="1"/>
</dbReference>
<evidence type="ECO:0000256" key="1">
    <source>
        <dbReference type="ARBA" id="ARBA00000654"/>
    </source>
</evidence>
<dbReference type="InterPro" id="IPR013785">
    <property type="entry name" value="Aldolase_TIM"/>
</dbReference>
<dbReference type="Gene3D" id="3.20.20.70">
    <property type="entry name" value="Aldolase class I"/>
    <property type="match status" value="1"/>
</dbReference>
<keyword evidence="8" id="KW-0119">Carbohydrate metabolism</keyword>
<dbReference type="PANTHER" id="PTHR30246">
    <property type="entry name" value="2-KETO-3-DEOXY-6-PHOSPHOGLUCONATE ALDOLASE"/>
    <property type="match status" value="1"/>
</dbReference>
<dbReference type="Pfam" id="PF01081">
    <property type="entry name" value="Aldolase"/>
    <property type="match status" value="1"/>
</dbReference>
<gene>
    <name evidence="9" type="ORF">SPIRO4BDMA_40815</name>
</gene>
<comment type="catalytic activity">
    <reaction evidence="1">
        <text>2-dehydro-3-deoxy-6-phospho-D-gluconate = D-glyceraldehyde 3-phosphate + pyruvate</text>
        <dbReference type="Rhea" id="RHEA:17089"/>
        <dbReference type="ChEBI" id="CHEBI:15361"/>
        <dbReference type="ChEBI" id="CHEBI:57569"/>
        <dbReference type="ChEBI" id="CHEBI:59776"/>
        <dbReference type="EC" id="4.1.2.14"/>
    </reaction>
</comment>
<evidence type="ECO:0000256" key="4">
    <source>
        <dbReference type="ARBA" id="ARBA00011233"/>
    </source>
</evidence>
<dbReference type="EMBL" id="FWDO01000004">
    <property type="protein sequence ID" value="SLM18243.1"/>
    <property type="molecule type" value="Genomic_DNA"/>
</dbReference>
<dbReference type="EC" id="4.1.2.14" evidence="5"/>
<dbReference type="SUPFAM" id="SSF51569">
    <property type="entry name" value="Aldolase"/>
    <property type="match status" value="1"/>
</dbReference>
<accession>A0A3P3XQW2</accession>
<dbReference type="PANTHER" id="PTHR30246:SF1">
    <property type="entry name" value="2-DEHYDRO-3-DEOXY-6-PHOSPHOGALACTONATE ALDOLASE-RELATED"/>
    <property type="match status" value="1"/>
</dbReference>
<dbReference type="InterPro" id="IPR031337">
    <property type="entry name" value="KDPG/KHG_AS_1"/>
</dbReference>
<evidence type="ECO:0000256" key="7">
    <source>
        <dbReference type="ARBA" id="ARBA00023270"/>
    </source>
</evidence>
<name>A0A3P3XQW2_9SPIR</name>
<evidence type="ECO:0000256" key="2">
    <source>
        <dbReference type="ARBA" id="ARBA00004736"/>
    </source>
</evidence>
<comment type="similarity">
    <text evidence="3">Belongs to the KHG/KDPG aldolase family.</text>
</comment>
<dbReference type="PROSITE" id="PS00159">
    <property type="entry name" value="ALDOLASE_KDPG_KHG_1"/>
    <property type="match status" value="1"/>
</dbReference>
<dbReference type="NCBIfam" id="NF004325">
    <property type="entry name" value="PRK05718.1"/>
    <property type="match status" value="1"/>
</dbReference>
<evidence type="ECO:0000256" key="8">
    <source>
        <dbReference type="ARBA" id="ARBA00023277"/>
    </source>
</evidence>
<comment type="pathway">
    <text evidence="2">Carbohydrate acid metabolism; 2-dehydro-3-deoxy-D-gluconate degradation; D-glyceraldehyde 3-phosphate and pyruvate from 2-dehydro-3-deoxy-D-gluconate: step 2/2.</text>
</comment>
<protein>
    <recommendedName>
        <fullName evidence="5">2-dehydro-3-deoxy-phosphogluconate aldolase</fullName>
        <ecNumber evidence="5">4.1.2.14</ecNumber>
    </recommendedName>
</protein>
<keyword evidence="7" id="KW-0704">Schiff base</keyword>
<organism evidence="9">
    <name type="scientific">uncultured spirochete</name>
    <dbReference type="NCBI Taxonomy" id="156406"/>
    <lineage>
        <taxon>Bacteria</taxon>
        <taxon>Pseudomonadati</taxon>
        <taxon>Spirochaetota</taxon>
        <taxon>Spirochaetia</taxon>
        <taxon>Spirochaetales</taxon>
        <taxon>environmental samples</taxon>
    </lineage>
</organism>